<gene>
    <name evidence="6" type="ORF">G6N76_02480</name>
</gene>
<evidence type="ECO:0000256" key="2">
    <source>
        <dbReference type="ARBA" id="ARBA00023015"/>
    </source>
</evidence>
<organism evidence="6 7">
    <name type="scientific">Rhizobium daejeonense</name>
    <dbReference type="NCBI Taxonomy" id="240521"/>
    <lineage>
        <taxon>Bacteria</taxon>
        <taxon>Pseudomonadati</taxon>
        <taxon>Pseudomonadota</taxon>
        <taxon>Alphaproteobacteria</taxon>
        <taxon>Hyphomicrobiales</taxon>
        <taxon>Rhizobiaceae</taxon>
        <taxon>Rhizobium/Agrobacterium group</taxon>
        <taxon>Rhizobium</taxon>
    </lineage>
</organism>
<name>A0A6M1RUC4_9HYPH</name>
<dbReference type="InterPro" id="IPR036390">
    <property type="entry name" value="WH_DNA-bd_sf"/>
</dbReference>
<dbReference type="PANTHER" id="PTHR30537">
    <property type="entry name" value="HTH-TYPE TRANSCRIPTIONAL REGULATOR"/>
    <property type="match status" value="1"/>
</dbReference>
<dbReference type="InterPro" id="IPR000847">
    <property type="entry name" value="LysR_HTH_N"/>
</dbReference>
<dbReference type="Proteomes" id="UP000477849">
    <property type="component" value="Unassembled WGS sequence"/>
</dbReference>
<evidence type="ECO:0000256" key="3">
    <source>
        <dbReference type="ARBA" id="ARBA00023125"/>
    </source>
</evidence>
<evidence type="ECO:0000313" key="7">
    <source>
        <dbReference type="Proteomes" id="UP000477849"/>
    </source>
</evidence>
<dbReference type="RefSeq" id="WP_163900297.1">
    <property type="nucleotide sequence ID" value="NZ_CP048427.1"/>
</dbReference>
<dbReference type="InterPro" id="IPR036388">
    <property type="entry name" value="WH-like_DNA-bd_sf"/>
</dbReference>
<dbReference type="Gene3D" id="1.10.10.10">
    <property type="entry name" value="Winged helix-like DNA-binding domain superfamily/Winged helix DNA-binding domain"/>
    <property type="match status" value="1"/>
</dbReference>
<evidence type="ECO:0000313" key="6">
    <source>
        <dbReference type="EMBL" id="NGO62525.1"/>
    </source>
</evidence>
<sequence length="309" mass="34150">MKLSRQFPVNSLRVFEAAAKLGSFSKAAEELGMTQTAVSYQIKLLEGYVGEALFIRQPRQTILTETGARMLPKVIEGFGCLAEAVQIARRSNSESLEVNAIPTVASHWLARHLGSFQLAHPEFSVRLQRVALMTDFRTSSADLSIEWILGERPDLSIVELREPVFSPLLSPELAARFGGLKEPSDLVKLPLVSPRDPLWPNWFAAAGVTAPDIRGGGSGSDNDYESQDLEVNAALAHQGVALVSPFFFRDELASGRLIQPFRIAIRAPYTFALVCPHARRNAGKIKTFRNWLTTTLNADMKAFEEASRR</sequence>
<dbReference type="GO" id="GO:0003700">
    <property type="term" value="F:DNA-binding transcription factor activity"/>
    <property type="evidence" value="ECO:0007669"/>
    <property type="project" value="InterPro"/>
</dbReference>
<dbReference type="Pfam" id="PF00126">
    <property type="entry name" value="HTH_1"/>
    <property type="match status" value="1"/>
</dbReference>
<keyword evidence="2" id="KW-0805">Transcription regulation</keyword>
<feature type="domain" description="HTH lysR-type" evidence="5">
    <location>
        <begin position="7"/>
        <end position="64"/>
    </location>
</feature>
<reference evidence="6 7" key="1">
    <citation type="submission" date="2020-02" db="EMBL/GenBank/DDBJ databases">
        <title>Genome sequence of the type strain CCBAU10050 of Rhizobium daejeonense.</title>
        <authorList>
            <person name="Gao J."/>
            <person name="Sun J."/>
        </authorList>
    </citation>
    <scope>NUCLEOTIDE SEQUENCE [LARGE SCALE GENOMIC DNA]</scope>
    <source>
        <strain evidence="6 7">CCBAU10050</strain>
    </source>
</reference>
<proteinExistence type="inferred from homology"/>
<evidence type="ECO:0000259" key="5">
    <source>
        <dbReference type="PROSITE" id="PS50931"/>
    </source>
</evidence>
<dbReference type="GO" id="GO:0006351">
    <property type="term" value="P:DNA-templated transcription"/>
    <property type="evidence" value="ECO:0007669"/>
    <property type="project" value="TreeGrafter"/>
</dbReference>
<dbReference type="CDD" id="cd08432">
    <property type="entry name" value="PBP2_GcdR_TrpI_HvrB_AmpR_like"/>
    <property type="match status" value="1"/>
</dbReference>
<evidence type="ECO:0000256" key="4">
    <source>
        <dbReference type="ARBA" id="ARBA00023163"/>
    </source>
</evidence>
<dbReference type="AlphaFoldDB" id="A0A6M1RUC4"/>
<keyword evidence="3" id="KW-0238">DNA-binding</keyword>
<dbReference type="GO" id="GO:0043565">
    <property type="term" value="F:sequence-specific DNA binding"/>
    <property type="evidence" value="ECO:0007669"/>
    <property type="project" value="TreeGrafter"/>
</dbReference>
<comment type="similarity">
    <text evidence="1">Belongs to the LysR transcriptional regulatory family.</text>
</comment>
<dbReference type="EMBL" id="JAAKZH010000001">
    <property type="protein sequence ID" value="NGO62525.1"/>
    <property type="molecule type" value="Genomic_DNA"/>
</dbReference>
<dbReference type="Pfam" id="PF03466">
    <property type="entry name" value="LysR_substrate"/>
    <property type="match status" value="1"/>
</dbReference>
<evidence type="ECO:0000256" key="1">
    <source>
        <dbReference type="ARBA" id="ARBA00009437"/>
    </source>
</evidence>
<dbReference type="InterPro" id="IPR058163">
    <property type="entry name" value="LysR-type_TF_proteobact-type"/>
</dbReference>
<keyword evidence="7" id="KW-1185">Reference proteome</keyword>
<dbReference type="SUPFAM" id="SSF46785">
    <property type="entry name" value="Winged helix' DNA-binding domain"/>
    <property type="match status" value="1"/>
</dbReference>
<protein>
    <submittedName>
        <fullName evidence="6">LysR family transcriptional regulator</fullName>
    </submittedName>
</protein>
<dbReference type="PRINTS" id="PR00039">
    <property type="entry name" value="HTHLYSR"/>
</dbReference>
<dbReference type="InterPro" id="IPR005119">
    <property type="entry name" value="LysR_subst-bd"/>
</dbReference>
<dbReference type="PROSITE" id="PS50931">
    <property type="entry name" value="HTH_LYSR"/>
    <property type="match status" value="1"/>
</dbReference>
<accession>A0A6M1RUC4</accession>
<keyword evidence="4" id="KW-0804">Transcription</keyword>
<dbReference type="Gene3D" id="3.40.190.10">
    <property type="entry name" value="Periplasmic binding protein-like II"/>
    <property type="match status" value="2"/>
</dbReference>
<dbReference type="PANTHER" id="PTHR30537:SF74">
    <property type="entry name" value="HTH-TYPE TRANSCRIPTIONAL REGULATOR TRPI"/>
    <property type="match status" value="1"/>
</dbReference>
<dbReference type="SUPFAM" id="SSF53850">
    <property type="entry name" value="Periplasmic binding protein-like II"/>
    <property type="match status" value="1"/>
</dbReference>
<comment type="caution">
    <text evidence="6">The sequence shown here is derived from an EMBL/GenBank/DDBJ whole genome shotgun (WGS) entry which is preliminary data.</text>
</comment>